<dbReference type="InterPro" id="IPR006680">
    <property type="entry name" value="Amidohydro-rel"/>
</dbReference>
<reference evidence="2" key="1">
    <citation type="submission" date="2017-09" db="EMBL/GenBank/DDBJ databases">
        <title>Polyketide synthases of a Diaporthe helianthi virulent isolate.</title>
        <authorList>
            <person name="Baroncelli R."/>
        </authorList>
    </citation>
    <scope>NUCLEOTIDE SEQUENCE [LARGE SCALE GENOMIC DNA]</scope>
    <source>
        <strain evidence="2">7/96</strain>
    </source>
</reference>
<dbReference type="AlphaFoldDB" id="A0A2P5IFB0"/>
<dbReference type="Pfam" id="PF01979">
    <property type="entry name" value="Amidohydro_1"/>
    <property type="match status" value="1"/>
</dbReference>
<name>A0A2P5IFB0_DIAHE</name>
<accession>A0A2P5IFB0</accession>
<evidence type="ECO:0000259" key="1">
    <source>
        <dbReference type="Pfam" id="PF01979"/>
    </source>
</evidence>
<dbReference type="InterPro" id="IPR032466">
    <property type="entry name" value="Metal_Hydrolase"/>
</dbReference>
<dbReference type="Gene3D" id="3.20.20.140">
    <property type="entry name" value="Metal-dependent hydrolases"/>
    <property type="match status" value="1"/>
</dbReference>
<comment type="caution">
    <text evidence="2">The sequence shown here is derived from an EMBL/GenBank/DDBJ whole genome shotgun (WGS) entry which is preliminary data.</text>
</comment>
<gene>
    <name evidence="2" type="ORF">DHEL01_v200438</name>
</gene>
<dbReference type="Proteomes" id="UP000094444">
    <property type="component" value="Unassembled WGS sequence"/>
</dbReference>
<protein>
    <submittedName>
        <fullName evidence="2">Amidohydrolase</fullName>
    </submittedName>
</protein>
<dbReference type="PANTHER" id="PTHR43135">
    <property type="entry name" value="ALPHA-D-RIBOSE 1-METHYLPHOSPHONATE 5-TRIPHOSPHATE DIPHOSPHATASE"/>
    <property type="match status" value="1"/>
</dbReference>
<dbReference type="CDD" id="cd01299">
    <property type="entry name" value="Met_dep_hydrolase_A"/>
    <property type="match status" value="1"/>
</dbReference>
<evidence type="ECO:0000313" key="3">
    <source>
        <dbReference type="Proteomes" id="UP000094444"/>
    </source>
</evidence>
<dbReference type="InterPro" id="IPR057744">
    <property type="entry name" value="OTAase-like"/>
</dbReference>
<sequence>MKISYQRATKQNLSTDVPGKALAMGGGPDSKGLFGVRADVLIPGRGEPIPDGGIIISVSGGVIVWVGPYDDLPSKYSAVSFTKHVAVMPGLWDVHTHYMGANVVGGLNDSIKSFMPGNQFQVGAVTVDDLRATLMAGFTSVRELGGMAGYLQPIIDNGAIVGPTVYSALCALSITGGHGDAHDCPLSLVQGNHDGSNGLAVCDGVEECIKMTRSMIRNGAKVIKVCSTGGVLSLNDQPEDTQFSPAELEAIVQEAARSGRMVASHAIGKPGIMNALHAGVKSIEHGMFLDKEVAGLIKEKGAILVPTRHIVESLSAGSENLPPILLKKLHRIAQLSRDSFKLAVEEGVRIALGTDTLSSDRNNPLAHGRNAKELHWMKVAGMTPLQAIEAATATPPETLGRQGPKAGQLKEGFDADVIVVSKNPLDDVDVLTDPNNITHVWKGGKLFKSA</sequence>
<dbReference type="EMBL" id="MAVT02000017">
    <property type="protein sequence ID" value="POS81167.1"/>
    <property type="molecule type" value="Genomic_DNA"/>
</dbReference>
<feature type="domain" description="Amidohydrolase-related" evidence="1">
    <location>
        <begin position="87"/>
        <end position="446"/>
    </location>
</feature>
<dbReference type="InterPro" id="IPR011059">
    <property type="entry name" value="Metal-dep_hydrolase_composite"/>
</dbReference>
<dbReference type="Gene3D" id="2.30.40.10">
    <property type="entry name" value="Urease, subunit C, domain 1"/>
    <property type="match status" value="1"/>
</dbReference>
<evidence type="ECO:0000313" key="2">
    <source>
        <dbReference type="EMBL" id="POS81167.1"/>
    </source>
</evidence>
<keyword evidence="3" id="KW-1185">Reference proteome</keyword>
<dbReference type="SUPFAM" id="SSF51338">
    <property type="entry name" value="Composite domain of metallo-dependent hydrolases"/>
    <property type="match status" value="2"/>
</dbReference>
<proteinExistence type="predicted"/>
<dbReference type="STRING" id="158607.A0A2P5IFB0"/>
<organism evidence="2 3">
    <name type="scientific">Diaporthe helianthi</name>
    <dbReference type="NCBI Taxonomy" id="158607"/>
    <lineage>
        <taxon>Eukaryota</taxon>
        <taxon>Fungi</taxon>
        <taxon>Dikarya</taxon>
        <taxon>Ascomycota</taxon>
        <taxon>Pezizomycotina</taxon>
        <taxon>Sordariomycetes</taxon>
        <taxon>Sordariomycetidae</taxon>
        <taxon>Diaporthales</taxon>
        <taxon>Diaporthaceae</taxon>
        <taxon>Diaporthe</taxon>
    </lineage>
</organism>
<dbReference type="InParanoid" id="A0A2P5IFB0"/>
<dbReference type="InterPro" id="IPR051781">
    <property type="entry name" value="Metallo-dep_Hydrolase"/>
</dbReference>
<dbReference type="GO" id="GO:0016810">
    <property type="term" value="F:hydrolase activity, acting on carbon-nitrogen (but not peptide) bonds"/>
    <property type="evidence" value="ECO:0007669"/>
    <property type="project" value="InterPro"/>
</dbReference>
<dbReference type="PANTHER" id="PTHR43135:SF3">
    <property type="entry name" value="ALPHA-D-RIBOSE 1-METHYLPHOSPHONATE 5-TRIPHOSPHATE DIPHOSPHATASE"/>
    <property type="match status" value="1"/>
</dbReference>
<dbReference type="SUPFAM" id="SSF51556">
    <property type="entry name" value="Metallo-dependent hydrolases"/>
    <property type="match status" value="1"/>
</dbReference>
<dbReference type="OrthoDB" id="194468at2759"/>